<dbReference type="AlphaFoldDB" id="A0ABD2BLH7"/>
<sequence>MDMVECDGTNSNSSSSSIGSSGGDGGGAAGSHTVIPDHRREIAHCFAPLVSDVPKPFSFVRQLRLARDFCDTKHWPTVRSRALLFRDYEHSNSSWHEMLFSCTGRLALDAEGGMSKLVHMESFRHKVHPTSYWQTWALTLLQNMHMKWITLGVLYTWAKLARPPGLIQSDTSGPVSGPASFHPGTQVDPMNFDSPLKLSLISEKICHVDLFDGHEIFKGVGYREENISQGECISEPGINKGSSSHRFVQK</sequence>
<gene>
    <name evidence="2" type="ORF">V1477_014059</name>
</gene>
<protein>
    <submittedName>
        <fullName evidence="2">Uncharacterized protein</fullName>
    </submittedName>
</protein>
<organism evidence="2 3">
    <name type="scientific">Vespula maculifrons</name>
    <name type="common">Eastern yellow jacket</name>
    <name type="synonym">Wasp</name>
    <dbReference type="NCBI Taxonomy" id="7453"/>
    <lineage>
        <taxon>Eukaryota</taxon>
        <taxon>Metazoa</taxon>
        <taxon>Ecdysozoa</taxon>
        <taxon>Arthropoda</taxon>
        <taxon>Hexapoda</taxon>
        <taxon>Insecta</taxon>
        <taxon>Pterygota</taxon>
        <taxon>Neoptera</taxon>
        <taxon>Endopterygota</taxon>
        <taxon>Hymenoptera</taxon>
        <taxon>Apocrita</taxon>
        <taxon>Aculeata</taxon>
        <taxon>Vespoidea</taxon>
        <taxon>Vespidae</taxon>
        <taxon>Vespinae</taxon>
        <taxon>Vespula</taxon>
    </lineage>
</organism>
<proteinExistence type="predicted"/>
<evidence type="ECO:0000313" key="3">
    <source>
        <dbReference type="Proteomes" id="UP001607303"/>
    </source>
</evidence>
<dbReference type="Proteomes" id="UP001607303">
    <property type="component" value="Unassembled WGS sequence"/>
</dbReference>
<reference evidence="2 3" key="1">
    <citation type="journal article" date="2024" name="Ann. Entomol. Soc. Am.">
        <title>Genomic analyses of the southern and eastern yellowjacket wasps (Hymenoptera: Vespidae) reveal evolutionary signatures of social life.</title>
        <authorList>
            <person name="Catto M.A."/>
            <person name="Caine P.B."/>
            <person name="Orr S.E."/>
            <person name="Hunt B.G."/>
            <person name="Goodisman M.A.D."/>
        </authorList>
    </citation>
    <scope>NUCLEOTIDE SEQUENCE [LARGE SCALE GENOMIC DNA]</scope>
    <source>
        <strain evidence="2">232</strain>
        <tissue evidence="2">Head and thorax</tissue>
    </source>
</reference>
<feature type="compositionally biased region" description="Gly residues" evidence="1">
    <location>
        <begin position="20"/>
        <end position="29"/>
    </location>
</feature>
<evidence type="ECO:0000256" key="1">
    <source>
        <dbReference type="SAM" id="MobiDB-lite"/>
    </source>
</evidence>
<feature type="compositionally biased region" description="Low complexity" evidence="1">
    <location>
        <begin position="7"/>
        <end position="19"/>
    </location>
</feature>
<feature type="region of interest" description="Disordered" evidence="1">
    <location>
        <begin position="1"/>
        <end position="33"/>
    </location>
</feature>
<accession>A0ABD2BLH7</accession>
<dbReference type="EMBL" id="JAYRBN010000073">
    <property type="protein sequence ID" value="KAL2733625.1"/>
    <property type="molecule type" value="Genomic_DNA"/>
</dbReference>
<evidence type="ECO:0000313" key="2">
    <source>
        <dbReference type="EMBL" id="KAL2733625.1"/>
    </source>
</evidence>
<keyword evidence="3" id="KW-1185">Reference proteome</keyword>
<name>A0ABD2BLH7_VESMC</name>
<comment type="caution">
    <text evidence="2">The sequence shown here is derived from an EMBL/GenBank/DDBJ whole genome shotgun (WGS) entry which is preliminary data.</text>
</comment>